<keyword evidence="2" id="KW-1185">Reference proteome</keyword>
<name>A0A9X2BNL9_9FLAO</name>
<dbReference type="Pfam" id="PF12771">
    <property type="entry name" value="SusD-like_2"/>
    <property type="match status" value="1"/>
</dbReference>
<reference evidence="1" key="1">
    <citation type="submission" date="2022-04" db="EMBL/GenBank/DDBJ databases">
        <title>Flavobacterium pygoscelis sp. nov. isolated from Chinstrap chick (Pygoscelis antarcticus).</title>
        <authorList>
            <person name="Irgang R."/>
            <person name="Poblete-Morales M."/>
            <person name="Avendano-Herrera R."/>
        </authorList>
    </citation>
    <scope>NUCLEOTIDE SEQUENCE</scope>
    <source>
        <strain evidence="1">I-SCBP12n</strain>
    </source>
</reference>
<evidence type="ECO:0000313" key="2">
    <source>
        <dbReference type="Proteomes" id="UP001139260"/>
    </source>
</evidence>
<evidence type="ECO:0000313" key="1">
    <source>
        <dbReference type="EMBL" id="MCK8142075.1"/>
    </source>
</evidence>
<organism evidence="1 2">
    <name type="scientific">Flavobacterium pygoscelis</name>
    <dbReference type="NCBI Taxonomy" id="2893176"/>
    <lineage>
        <taxon>Bacteria</taxon>
        <taxon>Pseudomonadati</taxon>
        <taxon>Bacteroidota</taxon>
        <taxon>Flavobacteriia</taxon>
        <taxon>Flavobacteriales</taxon>
        <taxon>Flavobacteriaceae</taxon>
        <taxon>Flavobacterium</taxon>
    </lineage>
</organism>
<keyword evidence="1" id="KW-0449">Lipoprotein</keyword>
<dbReference type="PROSITE" id="PS51257">
    <property type="entry name" value="PROKAR_LIPOPROTEIN"/>
    <property type="match status" value="1"/>
</dbReference>
<accession>A0A9X2BNL9</accession>
<dbReference type="Gene3D" id="1.25.40.390">
    <property type="match status" value="1"/>
</dbReference>
<protein>
    <submittedName>
        <fullName evidence="1">SusD/RagB family nutrient-binding outer membrane lipoprotein</fullName>
    </submittedName>
</protein>
<dbReference type="RefSeq" id="WP_248428330.1">
    <property type="nucleotide sequence ID" value="NZ_JALNUB010000005.1"/>
</dbReference>
<dbReference type="SUPFAM" id="SSF48452">
    <property type="entry name" value="TPR-like"/>
    <property type="match status" value="1"/>
</dbReference>
<sequence length="469" mass="53572">MKKIILLITLFTFSVSCTDGFEEINTNKNQPTTSQPKQLLPNIIFNLANSNVSDSYNFGDIVAQYGGNYEYNELDIYNWGSDDRFWEKYKWLNDIYDLKKQAIALNDKNYEAVSLILETYSMSLITDTYGDAPYLEASRGEEGILKPKYDSQEEIYTQLLLNLDKANSIIDTKLKIEGDLLFNGDMLKWRKFANSLHLRLLMRISNKKNVSLTINEIVSKPSQYPIFQSNADNATYFYSGSYPNISPMSDGINRLYGYNIVIPSTHLVNTLIANSDTRLEEWIDPIEGKNNHLGLLPGLTLDKIGGPTNYSRRAENYFYTKTKIASLLMTYSELNFLLAEASQRNLITNGNAQGYYNTAVEASFKQWNVTMPANYLTTIAPYNSTTEVLYVQKWLALYHTGIESWLDWKRTGKPSFIKAGPGSKNNGKVPRRIMYPSLEQSVNAENNNKALQKMGGDDINKKIWWDNFN</sequence>
<comment type="caution">
    <text evidence="1">The sequence shown here is derived from an EMBL/GenBank/DDBJ whole genome shotgun (WGS) entry which is preliminary data.</text>
</comment>
<dbReference type="InterPro" id="IPR011990">
    <property type="entry name" value="TPR-like_helical_dom_sf"/>
</dbReference>
<proteinExistence type="predicted"/>
<dbReference type="InterPro" id="IPR041662">
    <property type="entry name" value="SusD-like_2"/>
</dbReference>
<dbReference type="Proteomes" id="UP001139260">
    <property type="component" value="Unassembled WGS sequence"/>
</dbReference>
<dbReference type="AlphaFoldDB" id="A0A9X2BNL9"/>
<dbReference type="EMBL" id="JALNUB010000005">
    <property type="protein sequence ID" value="MCK8142075.1"/>
    <property type="molecule type" value="Genomic_DNA"/>
</dbReference>
<gene>
    <name evidence="1" type="ORF">MW871_09235</name>
</gene>